<dbReference type="OrthoDB" id="9802448at2"/>
<dbReference type="InterPro" id="IPR045076">
    <property type="entry name" value="MutS"/>
</dbReference>
<organism evidence="6 7">
    <name type="scientific">Clostridium disporicum</name>
    <dbReference type="NCBI Taxonomy" id="84024"/>
    <lineage>
        <taxon>Bacteria</taxon>
        <taxon>Bacillati</taxon>
        <taxon>Bacillota</taxon>
        <taxon>Clostridia</taxon>
        <taxon>Eubacteriales</taxon>
        <taxon>Clostridiaceae</taxon>
        <taxon>Clostridium</taxon>
    </lineage>
</organism>
<dbReference type="PANTHER" id="PTHR11361">
    <property type="entry name" value="DNA MISMATCH REPAIR PROTEIN MUTS FAMILY MEMBER"/>
    <property type="match status" value="1"/>
</dbReference>
<keyword evidence="4" id="KW-0812">Transmembrane</keyword>
<feature type="transmembrane region" description="Helical" evidence="4">
    <location>
        <begin position="216"/>
        <end position="233"/>
    </location>
</feature>
<feature type="domain" description="DNA mismatch repair proteins mutS family" evidence="5">
    <location>
        <begin position="421"/>
        <end position="598"/>
    </location>
</feature>
<feature type="transmembrane region" description="Helical" evidence="4">
    <location>
        <begin position="26"/>
        <end position="47"/>
    </location>
</feature>
<dbReference type="GO" id="GO:0005829">
    <property type="term" value="C:cytosol"/>
    <property type="evidence" value="ECO:0007669"/>
    <property type="project" value="TreeGrafter"/>
</dbReference>
<dbReference type="EMBL" id="CYZX01000010">
    <property type="protein sequence ID" value="CUO49643.1"/>
    <property type="molecule type" value="Genomic_DNA"/>
</dbReference>
<evidence type="ECO:0000313" key="6">
    <source>
        <dbReference type="EMBL" id="CUO49643.1"/>
    </source>
</evidence>
<evidence type="ECO:0000256" key="2">
    <source>
        <dbReference type="ARBA" id="ARBA00022840"/>
    </source>
</evidence>
<keyword evidence="3" id="KW-0238">DNA-binding</keyword>
<dbReference type="SMART" id="SM00534">
    <property type="entry name" value="MUTSac"/>
    <property type="match status" value="1"/>
</dbReference>
<keyword evidence="4" id="KW-1133">Transmembrane helix</keyword>
<dbReference type="Proteomes" id="UP000095594">
    <property type="component" value="Unassembled WGS sequence"/>
</dbReference>
<evidence type="ECO:0000256" key="1">
    <source>
        <dbReference type="ARBA" id="ARBA00022741"/>
    </source>
</evidence>
<name>A0A174FHK9_9CLOT</name>
<dbReference type="GO" id="GO:0005524">
    <property type="term" value="F:ATP binding"/>
    <property type="evidence" value="ECO:0007669"/>
    <property type="project" value="UniProtKB-KW"/>
</dbReference>
<dbReference type="GO" id="GO:0030983">
    <property type="term" value="F:mismatched DNA binding"/>
    <property type="evidence" value="ECO:0007669"/>
    <property type="project" value="InterPro"/>
</dbReference>
<feature type="transmembrane region" description="Helical" evidence="4">
    <location>
        <begin position="239"/>
        <end position="257"/>
    </location>
</feature>
<gene>
    <name evidence="6" type="primary">mutS_3</name>
    <name evidence="6" type="ORF">ERS852471_01664</name>
</gene>
<sequence>MSKPYEFYKAKIEENKNILNKLEKTLIVYSSIRLAIVIICIGLLYLLYKSNNIMGMLLTFLVSFVVFLIVAFMHNNKLNEKKKLNILLEYNKNGLKRINGEWKNFEDIGEEYINKEHRFSKDLDIFGKNSLFQWINTTNTLFGRKALAKKLNMNYSLNRLTIENEQKAIQELSEKREFATNLFVDSYELKRNKNSNIDELLKWAKEEKSSRLTIKYIPYFFIASTTIFIILALTNKMPGTYLLLVFAINYLVVKLLTRNLSHVINLFISNKSKVNQYSNLLSLIQDEQFKSYRLRELKRQLASNDLDCKKEMKKLKNIISWMGDSVSNAYYLIINVLFLSDIFILNNLEEWKEKNGKYLEEWLNIMGEVEALVSLSNLAFENPNWSYPAISADKIIVAKSVGHPMLGNKAVVNDFTLNNEKRVALITGSNMSGKSTFLRTIGFNMILAYLGLPTFSDSFKCGIYNIYTCMRTEDNLEESISSFYAEILRVKLLIDAGKRGEDVFFLLDEIFKGTNSSDRHDGAKILIDQLVKSGAIGLVSTHDLELCELENTRKWLINFNFQEYYEDNKIKFDYKLRSGISKTHNAKHLMKLAGIEIS</sequence>
<dbReference type="SUPFAM" id="SSF52540">
    <property type="entry name" value="P-loop containing nucleoside triphosphate hydrolases"/>
    <property type="match status" value="1"/>
</dbReference>
<reference evidence="6 7" key="1">
    <citation type="submission" date="2015-09" db="EMBL/GenBank/DDBJ databases">
        <authorList>
            <consortium name="Pathogen Informatics"/>
        </authorList>
    </citation>
    <scope>NUCLEOTIDE SEQUENCE [LARGE SCALE GENOMIC DNA]</scope>
    <source>
        <strain evidence="6 7">2789STDY5834856</strain>
    </source>
</reference>
<evidence type="ECO:0000256" key="4">
    <source>
        <dbReference type="SAM" id="Phobius"/>
    </source>
</evidence>
<dbReference type="CDD" id="cd03283">
    <property type="entry name" value="ABC_MutS-like"/>
    <property type="match status" value="1"/>
</dbReference>
<dbReference type="Pfam" id="PF00488">
    <property type="entry name" value="MutS_V"/>
    <property type="match status" value="1"/>
</dbReference>
<dbReference type="InterPro" id="IPR027417">
    <property type="entry name" value="P-loop_NTPase"/>
</dbReference>
<dbReference type="AlphaFoldDB" id="A0A174FHK9"/>
<dbReference type="GO" id="GO:0140664">
    <property type="term" value="F:ATP-dependent DNA damage sensor activity"/>
    <property type="evidence" value="ECO:0007669"/>
    <property type="project" value="InterPro"/>
</dbReference>
<dbReference type="PANTHER" id="PTHR11361:SF99">
    <property type="entry name" value="DNA MISMATCH REPAIR PROTEIN"/>
    <property type="match status" value="1"/>
</dbReference>
<dbReference type="InterPro" id="IPR000432">
    <property type="entry name" value="DNA_mismatch_repair_MutS_C"/>
</dbReference>
<evidence type="ECO:0000313" key="7">
    <source>
        <dbReference type="Proteomes" id="UP000095594"/>
    </source>
</evidence>
<dbReference type="Gene3D" id="3.40.50.300">
    <property type="entry name" value="P-loop containing nucleotide triphosphate hydrolases"/>
    <property type="match status" value="1"/>
</dbReference>
<evidence type="ECO:0000256" key="3">
    <source>
        <dbReference type="ARBA" id="ARBA00023125"/>
    </source>
</evidence>
<keyword evidence="4" id="KW-0472">Membrane</keyword>
<dbReference type="GO" id="GO:0006298">
    <property type="term" value="P:mismatch repair"/>
    <property type="evidence" value="ECO:0007669"/>
    <property type="project" value="InterPro"/>
</dbReference>
<accession>A0A174FHK9</accession>
<proteinExistence type="predicted"/>
<keyword evidence="1" id="KW-0547">Nucleotide-binding</keyword>
<evidence type="ECO:0000259" key="5">
    <source>
        <dbReference type="SMART" id="SM00534"/>
    </source>
</evidence>
<protein>
    <submittedName>
        <fullName evidence="6">MutS domain protein</fullName>
    </submittedName>
</protein>
<dbReference type="RefSeq" id="WP_055265550.1">
    <property type="nucleotide sequence ID" value="NZ_CABIXQ010000010.1"/>
</dbReference>
<feature type="transmembrane region" description="Helical" evidence="4">
    <location>
        <begin position="53"/>
        <end position="73"/>
    </location>
</feature>
<keyword evidence="2" id="KW-0067">ATP-binding</keyword>